<evidence type="ECO:0000313" key="1">
    <source>
        <dbReference type="EMBL" id="MFC4619432.1"/>
    </source>
</evidence>
<accession>A0ABV9GMF1</accession>
<name>A0ABV9GMF1_9BACL</name>
<evidence type="ECO:0000313" key="2">
    <source>
        <dbReference type="Proteomes" id="UP001596022"/>
    </source>
</evidence>
<protein>
    <submittedName>
        <fullName evidence="1">Uncharacterized protein</fullName>
    </submittedName>
</protein>
<comment type="caution">
    <text evidence="1">The sequence shown here is derived from an EMBL/GenBank/DDBJ whole genome shotgun (WGS) entry which is preliminary data.</text>
</comment>
<dbReference type="Proteomes" id="UP001596022">
    <property type="component" value="Unassembled WGS sequence"/>
</dbReference>
<dbReference type="EMBL" id="JBHSFW010000008">
    <property type="protein sequence ID" value="MFC4619432.1"/>
    <property type="molecule type" value="Genomic_DNA"/>
</dbReference>
<reference evidence="2" key="1">
    <citation type="journal article" date="2019" name="Int. J. Syst. Evol. Microbiol.">
        <title>The Global Catalogue of Microorganisms (GCM) 10K type strain sequencing project: providing services to taxonomists for standard genome sequencing and annotation.</title>
        <authorList>
            <consortium name="The Broad Institute Genomics Platform"/>
            <consortium name="The Broad Institute Genome Sequencing Center for Infectious Disease"/>
            <person name="Wu L."/>
            <person name="Ma J."/>
        </authorList>
    </citation>
    <scope>NUCLEOTIDE SEQUENCE [LARGE SCALE GENOMIC DNA]</scope>
    <source>
        <strain evidence="2">CGMCC 1.16306</strain>
    </source>
</reference>
<keyword evidence="2" id="KW-1185">Reference proteome</keyword>
<proteinExistence type="predicted"/>
<organism evidence="1 2">
    <name type="scientific">Camelliibacillus cellulosilyticus</name>
    <dbReference type="NCBI Taxonomy" id="2174486"/>
    <lineage>
        <taxon>Bacteria</taxon>
        <taxon>Bacillati</taxon>
        <taxon>Bacillota</taxon>
        <taxon>Bacilli</taxon>
        <taxon>Bacillales</taxon>
        <taxon>Sporolactobacillaceae</taxon>
        <taxon>Camelliibacillus</taxon>
    </lineage>
</organism>
<gene>
    <name evidence="1" type="ORF">ACFO4N_11980</name>
</gene>
<sequence>MLMNKEEHLHNMRAKLREQIYSFVLSQIGFPQFKKLEREFKTRLRSSGLELQLLPPLKLNYAFDIWLNFIYVYKNGNRAVEWFFETHGHTLSPGEKKGIEAWLHQTPALVQTVDQNKKGVWFEDCLSGRRFFIPRMGLVTDLTPWGITYALFAKNPREGFQTEGSFCFAPNLLPDLLEKVTELAKQTSRSPQTVLRENYPEIIAHFFIKQLMHDNEMEEVEWTLVYKMEDRKEVIWRWTQRHEWQLHPEENCIPCIYQWYRYDDSEVPAPIYIGQIEDRILIKGDQFIFKTRDKDKMHSFQIMAHEEFRSIMTLVDRRCENMSLNLWTNTHSFLIKRNGKVPDYFYEFAAKRVLNHDLVTKPLPCFNLQSPKDLMNNGHHDWVECYLRHAEYDENFTMRLQYPKETVTPDYNVFRKALDLPFSPFVTGGKSRLTSLTPIDPPNLNDPSQFMEVALTAVSGEVL</sequence>